<dbReference type="PANTHER" id="PTHR13504:SF38">
    <property type="entry name" value="FIDO DOMAIN-CONTAINING PROTEIN"/>
    <property type="match status" value="1"/>
</dbReference>
<dbReference type="PIRSF" id="PIRSF038925">
    <property type="entry name" value="AMP-prot_trans"/>
    <property type="match status" value="1"/>
</dbReference>
<dbReference type="Pfam" id="PF02661">
    <property type="entry name" value="Fic"/>
    <property type="match status" value="1"/>
</dbReference>
<dbReference type="PROSITE" id="PS51459">
    <property type="entry name" value="FIDO"/>
    <property type="match status" value="1"/>
</dbReference>
<accession>A0A0F9KQM6</accession>
<dbReference type="Pfam" id="PF13784">
    <property type="entry name" value="Fic_N"/>
    <property type="match status" value="1"/>
</dbReference>
<organism evidence="2">
    <name type="scientific">marine sediment metagenome</name>
    <dbReference type="NCBI Taxonomy" id="412755"/>
    <lineage>
        <taxon>unclassified sequences</taxon>
        <taxon>metagenomes</taxon>
        <taxon>ecological metagenomes</taxon>
    </lineage>
</organism>
<dbReference type="InterPro" id="IPR026287">
    <property type="entry name" value="SoFic-like"/>
</dbReference>
<feature type="domain" description="Fido" evidence="1">
    <location>
        <begin position="130"/>
        <end position="281"/>
    </location>
</feature>
<evidence type="ECO:0000259" key="1">
    <source>
        <dbReference type="PROSITE" id="PS51459"/>
    </source>
</evidence>
<dbReference type="InterPro" id="IPR040198">
    <property type="entry name" value="Fido_containing"/>
</dbReference>
<dbReference type="PANTHER" id="PTHR13504">
    <property type="entry name" value="FIDO DOMAIN-CONTAINING PROTEIN DDB_G0283145"/>
    <property type="match status" value="1"/>
</dbReference>
<gene>
    <name evidence="2" type="ORF">LCGC14_1302060</name>
</gene>
<dbReference type="EMBL" id="LAZR01007607">
    <property type="protein sequence ID" value="KKM84158.1"/>
    <property type="molecule type" value="Genomic_DNA"/>
</dbReference>
<proteinExistence type="predicted"/>
<dbReference type="Gene3D" id="1.10.3290.10">
    <property type="entry name" value="Fido-like domain"/>
    <property type="match status" value="1"/>
</dbReference>
<dbReference type="SUPFAM" id="SSF140931">
    <property type="entry name" value="Fic-like"/>
    <property type="match status" value="1"/>
</dbReference>
<dbReference type="InterPro" id="IPR036597">
    <property type="entry name" value="Fido-like_dom_sf"/>
</dbReference>
<dbReference type="InterPro" id="IPR003812">
    <property type="entry name" value="Fido"/>
</dbReference>
<dbReference type="InterPro" id="IPR025758">
    <property type="entry name" value="Fic/DOC_N"/>
</dbReference>
<evidence type="ECO:0000313" key="2">
    <source>
        <dbReference type="EMBL" id="KKM84158.1"/>
    </source>
</evidence>
<reference evidence="2" key="1">
    <citation type="journal article" date="2015" name="Nature">
        <title>Complex archaea that bridge the gap between prokaryotes and eukaryotes.</title>
        <authorList>
            <person name="Spang A."/>
            <person name="Saw J.H."/>
            <person name="Jorgensen S.L."/>
            <person name="Zaremba-Niedzwiedzka K."/>
            <person name="Martijn J."/>
            <person name="Lind A.E."/>
            <person name="van Eijk R."/>
            <person name="Schleper C."/>
            <person name="Guy L."/>
            <person name="Ettema T.J."/>
        </authorList>
    </citation>
    <scope>NUCLEOTIDE SEQUENCE</scope>
</reference>
<sequence length="383" mass="43904">MDLEKFKNSPTGRLIKTARNYWAFIPNPLPPVGLDKFSAEFVRILSEADRGIGALKSLSKLIPNPNLLVAPYVRKEAVQSSRIEGTQASLSDIFYYEASKEKPKHADVLEVLNYVKAMNYGLSRLKGLPLSLRLVREIHMKLMEGVRGEKMKSGEFRSAQNWIGPPGCSLPDATYVPPPVPEMNEALGQWERFLHSDNSIAPLIKCALIHYQFEAIHPFLDGNGRVGRLLITFYLYEKGYLKYPILYLSDFFERYRNEYYDLLLGVSQNGNWDEWLKYFIRGVAEQSKFAEETGHKILDLQKKYRQQLQKESVSTPVFQLLDMLFLNPFVSLPGVSDYLKITWPTAKASVERLVKLRILKEVSGRKRSRIYCAEELLNILAEG</sequence>
<protein>
    <recommendedName>
        <fullName evidence="1">Fido domain-containing protein</fullName>
    </recommendedName>
</protein>
<comment type="caution">
    <text evidence="2">The sequence shown here is derived from an EMBL/GenBank/DDBJ whole genome shotgun (WGS) entry which is preliminary data.</text>
</comment>
<name>A0A0F9KQM6_9ZZZZ</name>
<dbReference type="AlphaFoldDB" id="A0A0F9KQM6"/>